<evidence type="ECO:0000256" key="5">
    <source>
        <dbReference type="ARBA" id="ARBA00023004"/>
    </source>
</evidence>
<dbReference type="GO" id="GO:0005506">
    <property type="term" value="F:iron ion binding"/>
    <property type="evidence" value="ECO:0007669"/>
    <property type="project" value="InterPro"/>
</dbReference>
<evidence type="ECO:0000256" key="1">
    <source>
        <dbReference type="ARBA" id="ARBA00001971"/>
    </source>
</evidence>
<dbReference type="InterPro" id="IPR001128">
    <property type="entry name" value="Cyt_P450"/>
</dbReference>
<protein>
    <submittedName>
        <fullName evidence="7">Cytochrome P450 monooxygenase AKT7 )</fullName>
        <ecNumber evidence="7">1.-.-.-</ecNumber>
    </submittedName>
</protein>
<proteinExistence type="inferred from homology"/>
<sequence length="140" mass="15297">MTRRVMKDITLHDGTRLPAGTLVAANAHAMHHDPAATQLENPDEFDALRYVRMRSVAGQGLKHQFAVTSPDYIPFGHGPRACPGRFFASNTLKAVLAYIVLRYDLKLAGDGARPANAYVSLAVVPARNGRILFKRRDGSA</sequence>
<accession>A0A5K1JW97</accession>
<comment type="similarity">
    <text evidence="2 6">Belongs to the cytochrome P450 family.</text>
</comment>
<evidence type="ECO:0000313" key="7">
    <source>
        <dbReference type="EMBL" id="VWO95395.1"/>
    </source>
</evidence>
<evidence type="ECO:0000256" key="3">
    <source>
        <dbReference type="ARBA" id="ARBA00022723"/>
    </source>
</evidence>
<dbReference type="GO" id="GO:0020037">
    <property type="term" value="F:heme binding"/>
    <property type="evidence" value="ECO:0007669"/>
    <property type="project" value="InterPro"/>
</dbReference>
<dbReference type="GO" id="GO:0016705">
    <property type="term" value="F:oxidoreductase activity, acting on paired donors, with incorporation or reduction of molecular oxygen"/>
    <property type="evidence" value="ECO:0007669"/>
    <property type="project" value="InterPro"/>
</dbReference>
<organism evidence="7">
    <name type="scientific">Ganoderma boninense</name>
    <dbReference type="NCBI Taxonomy" id="34458"/>
    <lineage>
        <taxon>Eukaryota</taxon>
        <taxon>Fungi</taxon>
        <taxon>Dikarya</taxon>
        <taxon>Basidiomycota</taxon>
        <taxon>Agaricomycotina</taxon>
        <taxon>Agaricomycetes</taxon>
        <taxon>Polyporales</taxon>
        <taxon>Polyporaceae</taxon>
        <taxon>Ganoderma</taxon>
    </lineage>
</organism>
<dbReference type="AlphaFoldDB" id="A0A5K1JW97"/>
<dbReference type="PANTHER" id="PTHR46206">
    <property type="entry name" value="CYTOCHROME P450"/>
    <property type="match status" value="1"/>
</dbReference>
<name>A0A5K1JW97_9APHY</name>
<comment type="cofactor">
    <cofactor evidence="1">
        <name>heme</name>
        <dbReference type="ChEBI" id="CHEBI:30413"/>
    </cofactor>
</comment>
<dbReference type="GO" id="GO:0004497">
    <property type="term" value="F:monooxygenase activity"/>
    <property type="evidence" value="ECO:0007669"/>
    <property type="project" value="UniProtKB-KW"/>
</dbReference>
<evidence type="ECO:0000256" key="2">
    <source>
        <dbReference type="ARBA" id="ARBA00010617"/>
    </source>
</evidence>
<keyword evidence="4 6" id="KW-0560">Oxidoreductase</keyword>
<keyword evidence="6 7" id="KW-0503">Monooxygenase</keyword>
<keyword evidence="6" id="KW-0349">Heme</keyword>
<keyword evidence="5 6" id="KW-0408">Iron</keyword>
<dbReference type="SUPFAM" id="SSF48264">
    <property type="entry name" value="Cytochrome P450"/>
    <property type="match status" value="1"/>
</dbReference>
<keyword evidence="3 6" id="KW-0479">Metal-binding</keyword>
<dbReference type="InterPro" id="IPR017972">
    <property type="entry name" value="Cyt_P450_CS"/>
</dbReference>
<evidence type="ECO:0000256" key="4">
    <source>
        <dbReference type="ARBA" id="ARBA00023002"/>
    </source>
</evidence>
<dbReference type="PROSITE" id="PS00086">
    <property type="entry name" value="CYTOCHROME_P450"/>
    <property type="match status" value="1"/>
</dbReference>
<dbReference type="EC" id="1.-.-.-" evidence="7"/>
<dbReference type="Gene3D" id="1.10.630.10">
    <property type="entry name" value="Cytochrome P450"/>
    <property type="match status" value="1"/>
</dbReference>
<dbReference type="EMBL" id="LR724779">
    <property type="protein sequence ID" value="VWO95395.1"/>
    <property type="molecule type" value="Genomic_DNA"/>
</dbReference>
<dbReference type="Pfam" id="PF00067">
    <property type="entry name" value="p450"/>
    <property type="match status" value="1"/>
</dbReference>
<dbReference type="InterPro" id="IPR036396">
    <property type="entry name" value="Cyt_P450_sf"/>
</dbReference>
<evidence type="ECO:0000256" key="6">
    <source>
        <dbReference type="RuleBase" id="RU000461"/>
    </source>
</evidence>
<gene>
    <name evidence="7" type="primary">V5XZS6</name>
</gene>
<reference evidence="7" key="1">
    <citation type="submission" date="2019-10" db="EMBL/GenBank/DDBJ databases">
        <authorList>
            <person name="Nor Muhammad N."/>
        </authorList>
    </citation>
    <scope>NUCLEOTIDE SEQUENCE</scope>
</reference>